<dbReference type="EMBL" id="JXTC01000103">
    <property type="protein sequence ID" value="PON88645.1"/>
    <property type="molecule type" value="Genomic_DNA"/>
</dbReference>
<gene>
    <name evidence="1" type="ORF">TorRG33x02_155500</name>
</gene>
<evidence type="ECO:0000313" key="2">
    <source>
        <dbReference type="Proteomes" id="UP000237000"/>
    </source>
</evidence>
<reference evidence="2" key="1">
    <citation type="submission" date="2016-06" db="EMBL/GenBank/DDBJ databases">
        <title>Parallel loss of symbiosis genes in relatives of nitrogen-fixing non-legume Parasponia.</title>
        <authorList>
            <person name="Van Velzen R."/>
            <person name="Holmer R."/>
            <person name="Bu F."/>
            <person name="Rutten L."/>
            <person name="Van Zeijl A."/>
            <person name="Liu W."/>
            <person name="Santuari L."/>
            <person name="Cao Q."/>
            <person name="Sharma T."/>
            <person name="Shen D."/>
            <person name="Roswanjaya Y."/>
            <person name="Wardhani T."/>
            <person name="Kalhor M.S."/>
            <person name="Jansen J."/>
            <person name="Van den Hoogen J."/>
            <person name="Gungor B."/>
            <person name="Hartog M."/>
            <person name="Hontelez J."/>
            <person name="Verver J."/>
            <person name="Yang W.-C."/>
            <person name="Schijlen E."/>
            <person name="Repin R."/>
            <person name="Schilthuizen M."/>
            <person name="Schranz E."/>
            <person name="Heidstra R."/>
            <person name="Miyata K."/>
            <person name="Fedorova E."/>
            <person name="Kohlen W."/>
            <person name="Bisseling T."/>
            <person name="Smit S."/>
            <person name="Geurts R."/>
        </authorList>
    </citation>
    <scope>NUCLEOTIDE SEQUENCE [LARGE SCALE GENOMIC DNA]</scope>
    <source>
        <strain evidence="2">cv. RG33-2</strain>
    </source>
</reference>
<keyword evidence="2" id="KW-1185">Reference proteome</keyword>
<protein>
    <submittedName>
        <fullName evidence="1">Uncharacterized protein</fullName>
    </submittedName>
</protein>
<dbReference type="InParanoid" id="A0A2P5ET10"/>
<dbReference type="Proteomes" id="UP000237000">
    <property type="component" value="Unassembled WGS sequence"/>
</dbReference>
<accession>A0A2P5ET10</accession>
<dbReference type="AlphaFoldDB" id="A0A2P5ET10"/>
<proteinExistence type="predicted"/>
<sequence length="24" mass="2784">MTKVVLVLKILCPKLRFAYAFLCI</sequence>
<organism evidence="1 2">
    <name type="scientific">Trema orientale</name>
    <name type="common">Charcoal tree</name>
    <name type="synonym">Celtis orientalis</name>
    <dbReference type="NCBI Taxonomy" id="63057"/>
    <lineage>
        <taxon>Eukaryota</taxon>
        <taxon>Viridiplantae</taxon>
        <taxon>Streptophyta</taxon>
        <taxon>Embryophyta</taxon>
        <taxon>Tracheophyta</taxon>
        <taxon>Spermatophyta</taxon>
        <taxon>Magnoliopsida</taxon>
        <taxon>eudicotyledons</taxon>
        <taxon>Gunneridae</taxon>
        <taxon>Pentapetalae</taxon>
        <taxon>rosids</taxon>
        <taxon>fabids</taxon>
        <taxon>Rosales</taxon>
        <taxon>Cannabaceae</taxon>
        <taxon>Trema</taxon>
    </lineage>
</organism>
<name>A0A2P5ET10_TREOI</name>
<comment type="caution">
    <text evidence="1">The sequence shown here is derived from an EMBL/GenBank/DDBJ whole genome shotgun (WGS) entry which is preliminary data.</text>
</comment>
<evidence type="ECO:0000313" key="1">
    <source>
        <dbReference type="EMBL" id="PON88645.1"/>
    </source>
</evidence>